<accession>A0A0A9CIM1</accession>
<reference evidence="2" key="2">
    <citation type="journal article" date="2015" name="Data Brief">
        <title>Shoot transcriptome of the giant reed, Arundo donax.</title>
        <authorList>
            <person name="Barrero R.A."/>
            <person name="Guerrero F.D."/>
            <person name="Moolhuijzen P."/>
            <person name="Goolsby J.A."/>
            <person name="Tidwell J."/>
            <person name="Bellgard S.E."/>
            <person name="Bellgard M.I."/>
        </authorList>
    </citation>
    <scope>NUCLEOTIDE SEQUENCE</scope>
    <source>
        <tissue evidence="2">Shoot tissue taken approximately 20 cm above the soil surface</tissue>
    </source>
</reference>
<feature type="region of interest" description="Disordered" evidence="1">
    <location>
        <begin position="1"/>
        <end position="56"/>
    </location>
</feature>
<organism evidence="2">
    <name type="scientific">Arundo donax</name>
    <name type="common">Giant reed</name>
    <name type="synonym">Donax arundinaceus</name>
    <dbReference type="NCBI Taxonomy" id="35708"/>
    <lineage>
        <taxon>Eukaryota</taxon>
        <taxon>Viridiplantae</taxon>
        <taxon>Streptophyta</taxon>
        <taxon>Embryophyta</taxon>
        <taxon>Tracheophyta</taxon>
        <taxon>Spermatophyta</taxon>
        <taxon>Magnoliopsida</taxon>
        <taxon>Liliopsida</taxon>
        <taxon>Poales</taxon>
        <taxon>Poaceae</taxon>
        <taxon>PACMAD clade</taxon>
        <taxon>Arundinoideae</taxon>
        <taxon>Arundineae</taxon>
        <taxon>Arundo</taxon>
    </lineage>
</organism>
<sequence length="56" mass="6179">MPWTRRVVGSSRPRLETGGAWAGEARSREATKRSSATAGRSRRTGHHRATSRTACR</sequence>
<reference evidence="2" key="1">
    <citation type="submission" date="2014-09" db="EMBL/GenBank/DDBJ databases">
        <authorList>
            <person name="Magalhaes I.L.F."/>
            <person name="Oliveira U."/>
            <person name="Santos F.R."/>
            <person name="Vidigal T.H.D.A."/>
            <person name="Brescovit A.D."/>
            <person name="Santos A.J."/>
        </authorList>
    </citation>
    <scope>NUCLEOTIDE SEQUENCE</scope>
    <source>
        <tissue evidence="2">Shoot tissue taken approximately 20 cm above the soil surface</tissue>
    </source>
</reference>
<evidence type="ECO:0000313" key="2">
    <source>
        <dbReference type="EMBL" id="JAD74313.1"/>
    </source>
</evidence>
<protein>
    <submittedName>
        <fullName evidence="2">Uncharacterized protein</fullName>
    </submittedName>
</protein>
<name>A0A0A9CIM1_ARUDO</name>
<dbReference type="EMBL" id="GBRH01223582">
    <property type="protein sequence ID" value="JAD74313.1"/>
    <property type="molecule type" value="Transcribed_RNA"/>
</dbReference>
<evidence type="ECO:0000256" key="1">
    <source>
        <dbReference type="SAM" id="MobiDB-lite"/>
    </source>
</evidence>
<proteinExistence type="predicted"/>
<dbReference type="AlphaFoldDB" id="A0A0A9CIM1"/>
<feature type="compositionally biased region" description="Basic residues" evidence="1">
    <location>
        <begin position="40"/>
        <end position="56"/>
    </location>
</feature>